<name>A0A9W8GGY6_9FUNG</name>
<keyword evidence="2" id="KW-1185">Reference proteome</keyword>
<comment type="caution">
    <text evidence="1">The sequence shown here is derived from an EMBL/GenBank/DDBJ whole genome shotgun (WGS) entry which is preliminary data.</text>
</comment>
<organism evidence="1 2">
    <name type="scientific">Coemansia spiralis</name>
    <dbReference type="NCBI Taxonomy" id="417178"/>
    <lineage>
        <taxon>Eukaryota</taxon>
        <taxon>Fungi</taxon>
        <taxon>Fungi incertae sedis</taxon>
        <taxon>Zoopagomycota</taxon>
        <taxon>Kickxellomycotina</taxon>
        <taxon>Kickxellomycetes</taxon>
        <taxon>Kickxellales</taxon>
        <taxon>Kickxellaceae</taxon>
        <taxon>Coemansia</taxon>
    </lineage>
</organism>
<evidence type="ECO:0000313" key="2">
    <source>
        <dbReference type="Proteomes" id="UP001151516"/>
    </source>
</evidence>
<sequence length="289" mass="29068">MPTVSTTVVADADVAPAAFSTDAALAAAASADVATDATTDAASTPVVADANVIATPVVANANAAPTAASTDAAPAAASTGAASVVADAATDAVAAAASKLVLAAAAPTAAITATTASAAPSTASPIDENDDALSIMVQMQNFRARSATRRLDHTTKCTQCVISNAAIVQHTAEQEELEAATGTSGMGASWTYGRVYNAISELSSDSELELSFAMCLLHVLEGGPVAEAIAAQWVVECAHKYHVALVEDIAKADKVFARICQFTRAAKNAAHGAGLRREKLLMIAAELSK</sequence>
<evidence type="ECO:0000313" key="1">
    <source>
        <dbReference type="EMBL" id="KAJ2684890.1"/>
    </source>
</evidence>
<accession>A0A9W8GGY6</accession>
<dbReference type="Proteomes" id="UP001151516">
    <property type="component" value="Unassembled WGS sequence"/>
</dbReference>
<dbReference type="EMBL" id="JANBTX010000182">
    <property type="protein sequence ID" value="KAJ2684890.1"/>
    <property type="molecule type" value="Genomic_DNA"/>
</dbReference>
<reference evidence="1" key="1">
    <citation type="submission" date="2022-07" db="EMBL/GenBank/DDBJ databases">
        <title>Phylogenomic reconstructions and comparative analyses of Kickxellomycotina fungi.</title>
        <authorList>
            <person name="Reynolds N.K."/>
            <person name="Stajich J.E."/>
            <person name="Barry K."/>
            <person name="Grigoriev I.V."/>
            <person name="Crous P."/>
            <person name="Smith M.E."/>
        </authorList>
    </citation>
    <scope>NUCLEOTIDE SEQUENCE</scope>
    <source>
        <strain evidence="1">CBS 109367</strain>
    </source>
</reference>
<proteinExistence type="predicted"/>
<protein>
    <submittedName>
        <fullName evidence="1">Uncharacterized protein</fullName>
    </submittedName>
</protein>
<dbReference type="AlphaFoldDB" id="A0A9W8GGY6"/>
<gene>
    <name evidence="1" type="ORF">IWW39_004639</name>
</gene>